<evidence type="ECO:0000313" key="2">
    <source>
        <dbReference type="EMBL" id="GCD09157.1"/>
    </source>
</evidence>
<dbReference type="Pfam" id="PF14209">
    <property type="entry name" value="DUF4321"/>
    <property type="match status" value="1"/>
</dbReference>
<protein>
    <submittedName>
        <fullName evidence="2">Membrane protein</fullName>
    </submittedName>
</protein>
<keyword evidence="3" id="KW-1185">Reference proteome</keyword>
<keyword evidence="1" id="KW-1133">Transmembrane helix</keyword>
<reference evidence="2 3" key="1">
    <citation type="submission" date="2018-11" db="EMBL/GenBank/DDBJ databases">
        <title>Genome sequencing and assembly of Clostridium tagluense strain A121.</title>
        <authorList>
            <person name="Murakami T."/>
            <person name="Segawa T."/>
            <person name="Shcherbakova V.A."/>
            <person name="Mori H."/>
            <person name="Yoshimura Y."/>
        </authorList>
    </citation>
    <scope>NUCLEOTIDE SEQUENCE [LARGE SCALE GENOMIC DNA]</scope>
    <source>
        <strain evidence="2 3">A121</strain>
    </source>
</reference>
<dbReference type="AlphaFoldDB" id="A0A401UHX2"/>
<dbReference type="InterPro" id="IPR025470">
    <property type="entry name" value="DUF4321"/>
</dbReference>
<dbReference type="RefSeq" id="WP_373861654.1">
    <property type="nucleotide sequence ID" value="NZ_BHYK01000003.1"/>
</dbReference>
<feature type="transmembrane region" description="Helical" evidence="1">
    <location>
        <begin position="12"/>
        <end position="30"/>
    </location>
</feature>
<dbReference type="Proteomes" id="UP000287872">
    <property type="component" value="Unassembled WGS sequence"/>
</dbReference>
<name>A0A401UHX2_9CLOT</name>
<organism evidence="2 3">
    <name type="scientific">Clostridium tagluense</name>
    <dbReference type="NCBI Taxonomy" id="360422"/>
    <lineage>
        <taxon>Bacteria</taxon>
        <taxon>Bacillati</taxon>
        <taxon>Bacillota</taxon>
        <taxon>Clostridia</taxon>
        <taxon>Eubacteriales</taxon>
        <taxon>Clostridiaceae</taxon>
        <taxon>Clostridium</taxon>
    </lineage>
</organism>
<feature type="transmembrane region" description="Helical" evidence="1">
    <location>
        <begin position="57"/>
        <end position="83"/>
    </location>
</feature>
<evidence type="ECO:0000313" key="3">
    <source>
        <dbReference type="Proteomes" id="UP000287872"/>
    </source>
</evidence>
<comment type="caution">
    <text evidence="2">The sequence shown here is derived from an EMBL/GenBank/DDBJ whole genome shotgun (WGS) entry which is preliminary data.</text>
</comment>
<sequence>MKSAEKRSSYFIFFMLIGAISGSFIGELLGNNIGALKFLKNTYTIGMNKPMLIDLKVLAITFGINFNINIMSIIGIVLAIILYRKY</sequence>
<dbReference type="EMBL" id="BHYK01000003">
    <property type="protein sequence ID" value="GCD09157.1"/>
    <property type="molecule type" value="Genomic_DNA"/>
</dbReference>
<proteinExistence type="predicted"/>
<keyword evidence="1" id="KW-0472">Membrane</keyword>
<evidence type="ECO:0000256" key="1">
    <source>
        <dbReference type="SAM" id="Phobius"/>
    </source>
</evidence>
<accession>A0A401UHX2</accession>
<keyword evidence="1" id="KW-0812">Transmembrane</keyword>
<gene>
    <name evidence="2" type="ORF">Ctaglu_07800</name>
</gene>